<proteinExistence type="predicted"/>
<accession>A0ACC2SAE2</accession>
<evidence type="ECO:0000313" key="2">
    <source>
        <dbReference type="Proteomes" id="UP001165960"/>
    </source>
</evidence>
<dbReference type="Proteomes" id="UP001165960">
    <property type="component" value="Unassembled WGS sequence"/>
</dbReference>
<keyword evidence="2" id="KW-1185">Reference proteome</keyword>
<gene>
    <name evidence="1" type="ORF">DSO57_1003892</name>
</gene>
<protein>
    <submittedName>
        <fullName evidence="1">Uncharacterized protein</fullName>
    </submittedName>
</protein>
<evidence type="ECO:0000313" key="1">
    <source>
        <dbReference type="EMBL" id="KAJ9059275.1"/>
    </source>
</evidence>
<sequence length="228" mass="26330">MPQDFPDAMLIRYQPKETNWQEFSSLFERLTVVKILRSFECPQERYDSFVMTQHMECFQKMNVSVLAISEVSLGCKEFVKNGNWGGDLYLDLSQDVCRPTEGSLPFGFLERMLPRPLRRKAPDIRSMFQLGGTYIVAPDFEIMYKHEPESLQDNTSTGLILHMCHNLVARSLTNSTILPYNPNHSAEMITGCWMLYETIPSTIVFSKSSRLKRLKTRSLKVIDSLRSN</sequence>
<name>A0ACC2SAE2_9FUNG</name>
<dbReference type="EMBL" id="QTSX02005689">
    <property type="protein sequence ID" value="KAJ9059275.1"/>
    <property type="molecule type" value="Genomic_DNA"/>
</dbReference>
<comment type="caution">
    <text evidence="1">The sequence shown here is derived from an EMBL/GenBank/DDBJ whole genome shotgun (WGS) entry which is preliminary data.</text>
</comment>
<organism evidence="1 2">
    <name type="scientific">Entomophthora muscae</name>
    <dbReference type="NCBI Taxonomy" id="34485"/>
    <lineage>
        <taxon>Eukaryota</taxon>
        <taxon>Fungi</taxon>
        <taxon>Fungi incertae sedis</taxon>
        <taxon>Zoopagomycota</taxon>
        <taxon>Entomophthoromycotina</taxon>
        <taxon>Entomophthoromycetes</taxon>
        <taxon>Entomophthorales</taxon>
        <taxon>Entomophthoraceae</taxon>
        <taxon>Entomophthora</taxon>
    </lineage>
</organism>
<reference evidence="1" key="1">
    <citation type="submission" date="2022-04" db="EMBL/GenBank/DDBJ databases">
        <title>Genome of the entomopathogenic fungus Entomophthora muscae.</title>
        <authorList>
            <person name="Elya C."/>
            <person name="Lovett B.R."/>
            <person name="Lee E."/>
            <person name="Macias A.M."/>
            <person name="Hajek A.E."/>
            <person name="De Bivort B.L."/>
            <person name="Kasson M.T."/>
            <person name="De Fine Licht H.H."/>
            <person name="Stajich J.E."/>
        </authorList>
    </citation>
    <scope>NUCLEOTIDE SEQUENCE</scope>
    <source>
        <strain evidence="1">Berkeley</strain>
    </source>
</reference>